<organism evidence="4 5">
    <name type="scientific">Gardnerella vaginalis</name>
    <dbReference type="NCBI Taxonomy" id="2702"/>
    <lineage>
        <taxon>Bacteria</taxon>
        <taxon>Bacillati</taxon>
        <taxon>Actinomycetota</taxon>
        <taxon>Actinomycetes</taxon>
        <taxon>Bifidobacteriales</taxon>
        <taxon>Bifidobacteriaceae</taxon>
        <taxon>Gardnerella</taxon>
    </lineage>
</organism>
<comment type="caution">
    <text evidence="4">The sequence shown here is derived from an EMBL/GenBank/DDBJ whole genome shotgun (WGS) entry which is preliminary data.</text>
</comment>
<feature type="transmembrane region" description="Helical" evidence="2">
    <location>
        <begin position="177"/>
        <end position="197"/>
    </location>
</feature>
<sequence>MKYSFLSGLLWGVDTALLALLTASFVFTNNASYANNTALVIFTGIIGALLHDIVCAILIWTYISVRKKWNKTFEILKKPKILTPIIIGSLLGGPIGMSGYVLAASNIGAGYAAAISALYPAFGAVLSAIVLKERLSAKKYAAFTLALIAVGALGYYSCSDAQNTLGSANITNTLLGLAGAFLSVIGWGSEAVVCAWATRKQSADDETILHIRETVSAISYTIIALILCFTANISVSSIFASSKLLSTVSMLIAIGLLGTGSYLSYYRGIAQVGASRAMAANVTYAAWGMIASSIIYQTMPSIIAWICCITIMCSTIFVARK</sequence>
<dbReference type="SUPFAM" id="SSF103481">
    <property type="entry name" value="Multidrug resistance efflux transporter EmrE"/>
    <property type="match status" value="2"/>
</dbReference>
<feature type="transmembrane region" description="Helical" evidence="2">
    <location>
        <begin position="245"/>
        <end position="265"/>
    </location>
</feature>
<feature type="transmembrane region" description="Helical" evidence="2">
    <location>
        <begin position="9"/>
        <end position="27"/>
    </location>
</feature>
<dbReference type="Pfam" id="PF00892">
    <property type="entry name" value="EamA"/>
    <property type="match status" value="2"/>
</dbReference>
<feature type="transmembrane region" description="Helical" evidence="2">
    <location>
        <begin position="277"/>
        <end position="296"/>
    </location>
</feature>
<feature type="domain" description="EamA" evidence="3">
    <location>
        <begin position="175"/>
        <end position="319"/>
    </location>
</feature>
<evidence type="ECO:0000256" key="2">
    <source>
        <dbReference type="SAM" id="Phobius"/>
    </source>
</evidence>
<protein>
    <submittedName>
        <fullName evidence="4">EamA family transporter</fullName>
    </submittedName>
</protein>
<dbReference type="EMBL" id="MNLH01000003">
    <property type="protein sequence ID" value="PNS43182.1"/>
    <property type="molecule type" value="Genomic_DNA"/>
</dbReference>
<dbReference type="RefSeq" id="WP_103084672.1">
    <property type="nucleotide sequence ID" value="NZ_MNLH01000003.1"/>
</dbReference>
<feature type="transmembrane region" description="Helical" evidence="2">
    <location>
        <begin position="81"/>
        <end position="103"/>
    </location>
</feature>
<feature type="transmembrane region" description="Helical" evidence="2">
    <location>
        <begin position="39"/>
        <end position="60"/>
    </location>
</feature>
<feature type="transmembrane region" description="Helical" evidence="2">
    <location>
        <begin position="302"/>
        <end position="319"/>
    </location>
</feature>
<accession>A0A2K1SUJ5</accession>
<reference evidence="4 5" key="1">
    <citation type="submission" date="2016-10" db="EMBL/GenBank/DDBJ databases">
        <authorList>
            <person name="Varghese N."/>
        </authorList>
    </citation>
    <scope>NUCLEOTIDE SEQUENCE [LARGE SCALE GENOMIC DNA]</scope>
    <source>
        <strain evidence="4 5">KA00225</strain>
    </source>
</reference>
<feature type="transmembrane region" description="Helical" evidence="2">
    <location>
        <begin position="140"/>
        <end position="157"/>
    </location>
</feature>
<dbReference type="InterPro" id="IPR037185">
    <property type="entry name" value="EmrE-like"/>
</dbReference>
<name>A0A2K1SUJ5_GARVA</name>
<proteinExistence type="inferred from homology"/>
<dbReference type="Proteomes" id="UP000236146">
    <property type="component" value="Unassembled WGS sequence"/>
</dbReference>
<feature type="transmembrane region" description="Helical" evidence="2">
    <location>
        <begin position="109"/>
        <end position="131"/>
    </location>
</feature>
<evidence type="ECO:0000256" key="1">
    <source>
        <dbReference type="ARBA" id="ARBA00007362"/>
    </source>
</evidence>
<dbReference type="GO" id="GO:0016020">
    <property type="term" value="C:membrane"/>
    <property type="evidence" value="ECO:0007669"/>
    <property type="project" value="InterPro"/>
</dbReference>
<evidence type="ECO:0000259" key="3">
    <source>
        <dbReference type="Pfam" id="PF00892"/>
    </source>
</evidence>
<dbReference type="OrthoDB" id="5604143at2"/>
<comment type="similarity">
    <text evidence="1">Belongs to the EamA transporter family.</text>
</comment>
<keyword evidence="2" id="KW-1133">Transmembrane helix</keyword>
<dbReference type="InterPro" id="IPR000620">
    <property type="entry name" value="EamA_dom"/>
</dbReference>
<gene>
    <name evidence="4" type="ORF">BFS05_03780</name>
</gene>
<keyword evidence="2" id="KW-0812">Transmembrane</keyword>
<feature type="domain" description="EamA" evidence="3">
    <location>
        <begin position="15"/>
        <end position="150"/>
    </location>
</feature>
<keyword evidence="2" id="KW-0472">Membrane</keyword>
<evidence type="ECO:0000313" key="5">
    <source>
        <dbReference type="Proteomes" id="UP000236146"/>
    </source>
</evidence>
<feature type="transmembrane region" description="Helical" evidence="2">
    <location>
        <begin position="217"/>
        <end position="239"/>
    </location>
</feature>
<evidence type="ECO:0000313" key="4">
    <source>
        <dbReference type="EMBL" id="PNS43182.1"/>
    </source>
</evidence>
<dbReference type="AlphaFoldDB" id="A0A2K1SUJ5"/>